<organism evidence="3">
    <name type="scientific">marine sediment metagenome</name>
    <dbReference type="NCBI Taxonomy" id="412755"/>
    <lineage>
        <taxon>unclassified sequences</taxon>
        <taxon>metagenomes</taxon>
        <taxon>ecological metagenomes</taxon>
    </lineage>
</organism>
<name>X0YKF3_9ZZZZ</name>
<reference evidence="3" key="1">
    <citation type="journal article" date="2014" name="Front. Microbiol.">
        <title>High frequency of phylogenetically diverse reductive dehalogenase-homologous genes in deep subseafloor sedimentary metagenomes.</title>
        <authorList>
            <person name="Kawai M."/>
            <person name="Futagami T."/>
            <person name="Toyoda A."/>
            <person name="Takaki Y."/>
            <person name="Nishi S."/>
            <person name="Hori S."/>
            <person name="Arai W."/>
            <person name="Tsubouchi T."/>
            <person name="Morono Y."/>
            <person name="Uchiyama I."/>
            <person name="Ito T."/>
            <person name="Fujiyama A."/>
            <person name="Inagaki F."/>
            <person name="Takami H."/>
        </authorList>
    </citation>
    <scope>NUCLEOTIDE SEQUENCE</scope>
    <source>
        <strain evidence="3">Expedition CK06-06</strain>
    </source>
</reference>
<comment type="caution">
    <text evidence="3">The sequence shown here is derived from an EMBL/GenBank/DDBJ whole genome shotgun (WGS) entry which is preliminary data.</text>
</comment>
<dbReference type="PROSITE" id="PS51833">
    <property type="entry name" value="HDOD"/>
    <property type="match status" value="1"/>
</dbReference>
<keyword evidence="1" id="KW-0472">Membrane</keyword>
<feature type="domain" description="HDOD" evidence="2">
    <location>
        <begin position="22"/>
        <end position="122"/>
    </location>
</feature>
<dbReference type="SUPFAM" id="SSF109604">
    <property type="entry name" value="HD-domain/PDEase-like"/>
    <property type="match status" value="1"/>
</dbReference>
<dbReference type="EMBL" id="BARS01052975">
    <property type="protein sequence ID" value="GAG47522.1"/>
    <property type="molecule type" value="Genomic_DNA"/>
</dbReference>
<feature type="non-terminal residue" evidence="3">
    <location>
        <position position="122"/>
    </location>
</feature>
<dbReference type="InterPro" id="IPR013976">
    <property type="entry name" value="HDOD"/>
</dbReference>
<dbReference type="Gene3D" id="1.10.3210.10">
    <property type="entry name" value="Hypothetical protein af1432"/>
    <property type="match status" value="1"/>
</dbReference>
<dbReference type="PANTHER" id="PTHR33525">
    <property type="match status" value="1"/>
</dbReference>
<proteinExistence type="predicted"/>
<evidence type="ECO:0000256" key="1">
    <source>
        <dbReference type="SAM" id="Phobius"/>
    </source>
</evidence>
<dbReference type="AlphaFoldDB" id="X0YKF3"/>
<keyword evidence="1" id="KW-1133">Transmembrane helix</keyword>
<feature type="transmembrane region" description="Helical" evidence="1">
    <location>
        <begin position="81"/>
        <end position="100"/>
    </location>
</feature>
<dbReference type="Pfam" id="PF08668">
    <property type="entry name" value="HDOD"/>
    <property type="match status" value="1"/>
</dbReference>
<sequence>MLESGNQHNPHLQQIQTYITRLPSLSTTTAKVLETCNNPEASPNNLNRVISLDLVLTGQVLKLINSSYYSLRHPVSSLTRAIIMLGINTVKNLVLSFAILQQMRNQRTFPALCVEDFWKGEF</sequence>
<accession>X0YKF3</accession>
<keyword evidence="1" id="KW-0812">Transmembrane</keyword>
<evidence type="ECO:0000259" key="2">
    <source>
        <dbReference type="PROSITE" id="PS51833"/>
    </source>
</evidence>
<gene>
    <name evidence="3" type="ORF">S01H1_78684</name>
</gene>
<dbReference type="PANTHER" id="PTHR33525:SF3">
    <property type="entry name" value="RIBONUCLEASE Y"/>
    <property type="match status" value="1"/>
</dbReference>
<evidence type="ECO:0000313" key="3">
    <source>
        <dbReference type="EMBL" id="GAG47522.1"/>
    </source>
</evidence>
<dbReference type="InterPro" id="IPR052340">
    <property type="entry name" value="RNase_Y/CdgJ"/>
</dbReference>
<protein>
    <recommendedName>
        <fullName evidence="2">HDOD domain-containing protein</fullName>
    </recommendedName>
</protein>